<evidence type="ECO:0000256" key="4">
    <source>
        <dbReference type="ARBA" id="ARBA00023212"/>
    </source>
</evidence>
<evidence type="ECO:0000256" key="5">
    <source>
        <dbReference type="ARBA" id="ARBA00060329"/>
    </source>
</evidence>
<evidence type="ECO:0000313" key="7">
    <source>
        <dbReference type="Proteomes" id="UP000694844"/>
    </source>
</evidence>
<keyword evidence="7" id="KW-1185">Reference proteome</keyword>
<evidence type="ECO:0000256" key="6">
    <source>
        <dbReference type="RuleBase" id="RU004301"/>
    </source>
</evidence>
<dbReference type="OrthoDB" id="429520at2759"/>
<evidence type="ECO:0000256" key="1">
    <source>
        <dbReference type="ARBA" id="ARBA00004245"/>
    </source>
</evidence>
<evidence type="ECO:0000313" key="8">
    <source>
        <dbReference type="RefSeq" id="XP_022325477.1"/>
    </source>
</evidence>
<dbReference type="SUPFAM" id="SSF69103">
    <property type="entry name" value="Arp2/3 complex 16 kDa subunit ARPC5"/>
    <property type="match status" value="1"/>
</dbReference>
<dbReference type="Gene3D" id="1.25.40.190">
    <property type="entry name" value="Actin-related protein 2/3 complex subunit 5"/>
    <property type="match status" value="1"/>
</dbReference>
<dbReference type="InterPro" id="IPR006789">
    <property type="entry name" value="ARPC5"/>
</dbReference>
<dbReference type="PIRSF" id="PIRSF039096">
    <property type="entry name" value="p16-ARC"/>
    <property type="match status" value="1"/>
</dbReference>
<dbReference type="FunFam" id="1.25.40.190:FF:000003">
    <property type="entry name" value="Actin-related protein 2/3 complex subunit 5"/>
    <property type="match status" value="1"/>
</dbReference>
<dbReference type="KEGG" id="cvn:111125712"/>
<dbReference type="GeneID" id="111125712"/>
<comment type="subcellular location">
    <subcellularLocation>
        <location evidence="1">Cytoplasm</location>
        <location evidence="1">Cytoskeleton</location>
    </subcellularLocation>
</comment>
<gene>
    <name evidence="8" type="primary">LOC111125712</name>
</gene>
<dbReference type="Pfam" id="PF04699">
    <property type="entry name" value="P16-Arc"/>
    <property type="match status" value="1"/>
</dbReference>
<accession>A0A8B8DBL4</accession>
<dbReference type="AlphaFoldDB" id="A0A8B8DBL4"/>
<reference evidence="8" key="1">
    <citation type="submission" date="2025-08" db="UniProtKB">
        <authorList>
            <consortium name="RefSeq"/>
        </authorList>
    </citation>
    <scope>IDENTIFICATION</scope>
    <source>
        <tissue evidence="8">Whole sample</tissue>
    </source>
</reference>
<dbReference type="InterPro" id="IPR036743">
    <property type="entry name" value="ARPC5_sf"/>
</dbReference>
<name>A0A8B8DBL4_CRAVI</name>
<dbReference type="Proteomes" id="UP000694844">
    <property type="component" value="Chromosome 3"/>
</dbReference>
<dbReference type="PANTHER" id="PTHR12644">
    <property type="entry name" value="ARP2/3 COMPLEX 16 KD SUBUNIT P16-ARC"/>
    <property type="match status" value="1"/>
</dbReference>
<comment type="similarity">
    <text evidence="2 6">Belongs to the ARPC5 family.</text>
</comment>
<dbReference type="GO" id="GO:0005885">
    <property type="term" value="C:Arp2/3 protein complex"/>
    <property type="evidence" value="ECO:0007669"/>
    <property type="project" value="InterPro"/>
</dbReference>
<dbReference type="RefSeq" id="XP_022325477.1">
    <property type="nucleotide sequence ID" value="XM_022469769.1"/>
</dbReference>
<proteinExistence type="inferred from homology"/>
<organism evidence="7 8">
    <name type="scientific">Crassostrea virginica</name>
    <name type="common">Eastern oyster</name>
    <dbReference type="NCBI Taxonomy" id="6565"/>
    <lineage>
        <taxon>Eukaryota</taxon>
        <taxon>Metazoa</taxon>
        <taxon>Spiralia</taxon>
        <taxon>Lophotrochozoa</taxon>
        <taxon>Mollusca</taxon>
        <taxon>Bivalvia</taxon>
        <taxon>Autobranchia</taxon>
        <taxon>Pteriomorphia</taxon>
        <taxon>Ostreida</taxon>
        <taxon>Ostreoidea</taxon>
        <taxon>Ostreidae</taxon>
        <taxon>Crassostrea</taxon>
    </lineage>
</organism>
<evidence type="ECO:0000256" key="2">
    <source>
        <dbReference type="ARBA" id="ARBA00006084"/>
    </source>
</evidence>
<keyword evidence="4 6" id="KW-0206">Cytoskeleton</keyword>
<dbReference type="GO" id="GO:0034314">
    <property type="term" value="P:Arp2/3 complex-mediated actin nucleation"/>
    <property type="evidence" value="ECO:0007669"/>
    <property type="project" value="InterPro"/>
</dbReference>
<protein>
    <recommendedName>
        <fullName evidence="6">Actin-related protein 2/3 complex subunit 5</fullName>
    </recommendedName>
</protein>
<evidence type="ECO:0000256" key="3">
    <source>
        <dbReference type="ARBA" id="ARBA00022490"/>
    </source>
</evidence>
<sequence>MAKNTGASKFRKVNVDEYDEENFQDNEDADVGVVGPNENEVSNFLNQSKNVEALKAVLQNPPQGCKDKRLKDKVVQLVVRVLSAFKTSDIEKGVNALDSQSLDTLMKYIYRGFEFPSEGSSATLLSWHEKVYAKGGSGCIIRVLTDRKTL</sequence>
<dbReference type="GO" id="GO:0030833">
    <property type="term" value="P:regulation of actin filament polymerization"/>
    <property type="evidence" value="ECO:0007669"/>
    <property type="project" value="InterPro"/>
</dbReference>
<comment type="function">
    <text evidence="5">Functions as a component of the Arp2/3 complex which is involved in regulation of actin polymerization and together with an activating nucleation-promoting factor (NPF) mediates the formation of branched actin networks.</text>
</comment>
<keyword evidence="3" id="KW-0963">Cytoplasm</keyword>
<comment type="function">
    <text evidence="6">Functions as component of the Arp2/3 complex which is involved in regulation of actin polymerization and together with an activating nucleation-promoting factor (NPF) mediates the formation of branched actin networks. Arp2/3 complex plays a critical role in the control of cell morphogenesis via the modulation of cell polarity development.</text>
</comment>